<evidence type="ECO:0000313" key="13">
    <source>
        <dbReference type="Proteomes" id="UP000247810"/>
    </source>
</evidence>
<evidence type="ECO:0000259" key="9">
    <source>
        <dbReference type="Pfam" id="PF00205"/>
    </source>
</evidence>
<dbReference type="STRING" id="1448320.A0A319EBT7"/>
<dbReference type="UniPathway" id="UPA00047">
    <property type="reaction ID" value="UER00055"/>
</dbReference>
<dbReference type="PANTHER" id="PTHR18968:SF13">
    <property type="entry name" value="ACETOLACTATE SYNTHASE CATALYTIC SUBUNIT, MITOCHONDRIAL"/>
    <property type="match status" value="1"/>
</dbReference>
<evidence type="ECO:0000256" key="6">
    <source>
        <dbReference type="ARBA" id="ARBA00023052"/>
    </source>
</evidence>
<dbReference type="Pfam" id="PF02776">
    <property type="entry name" value="TPP_enzyme_N"/>
    <property type="match status" value="1"/>
</dbReference>
<comment type="catalytic activity">
    <reaction evidence="8">
        <text>2 pyruvate + H(+) = (2S)-2-acetolactate + CO2</text>
        <dbReference type="Rhea" id="RHEA:25249"/>
        <dbReference type="ChEBI" id="CHEBI:15361"/>
        <dbReference type="ChEBI" id="CHEBI:15378"/>
        <dbReference type="ChEBI" id="CHEBI:16526"/>
        <dbReference type="ChEBI" id="CHEBI:58476"/>
        <dbReference type="EC" id="2.2.1.6"/>
    </reaction>
</comment>
<dbReference type="FunFam" id="3.40.50.1220:FF:000008">
    <property type="entry name" value="Acetolactate synthase"/>
    <property type="match status" value="1"/>
</dbReference>
<dbReference type="Proteomes" id="UP000247810">
    <property type="component" value="Unassembled WGS sequence"/>
</dbReference>
<dbReference type="VEuPathDB" id="FungiDB:BO71DRAFT_467589"/>
<gene>
    <name evidence="12" type="ORF">BO71DRAFT_467589</name>
</gene>
<evidence type="ECO:0000259" key="11">
    <source>
        <dbReference type="Pfam" id="PF02776"/>
    </source>
</evidence>
<dbReference type="GO" id="GO:0009097">
    <property type="term" value="P:isoleucine biosynthetic process"/>
    <property type="evidence" value="ECO:0007669"/>
    <property type="project" value="UniProtKB-UniPathway"/>
</dbReference>
<dbReference type="GO" id="GO:0005739">
    <property type="term" value="C:mitochondrion"/>
    <property type="evidence" value="ECO:0007669"/>
    <property type="project" value="TreeGrafter"/>
</dbReference>
<evidence type="ECO:0000256" key="2">
    <source>
        <dbReference type="ARBA" id="ARBA00005025"/>
    </source>
</evidence>
<evidence type="ECO:0000259" key="10">
    <source>
        <dbReference type="Pfam" id="PF02775"/>
    </source>
</evidence>
<dbReference type="GO" id="GO:0009099">
    <property type="term" value="P:L-valine biosynthetic process"/>
    <property type="evidence" value="ECO:0007669"/>
    <property type="project" value="UniProtKB-UniPathway"/>
</dbReference>
<dbReference type="NCBIfam" id="TIGR00118">
    <property type="entry name" value="acolac_lg"/>
    <property type="match status" value="1"/>
</dbReference>
<dbReference type="InterPro" id="IPR011766">
    <property type="entry name" value="TPP_enzyme_TPP-bd"/>
</dbReference>
<dbReference type="Pfam" id="PF02775">
    <property type="entry name" value="TPP_enzyme_C"/>
    <property type="match status" value="1"/>
</dbReference>
<reference evidence="12 13" key="1">
    <citation type="submission" date="2018-02" db="EMBL/GenBank/DDBJ databases">
        <title>The genomes of Aspergillus section Nigri reveals drivers in fungal speciation.</title>
        <authorList>
            <consortium name="DOE Joint Genome Institute"/>
            <person name="Vesth T.C."/>
            <person name="Nybo J."/>
            <person name="Theobald S."/>
            <person name="Brandl J."/>
            <person name="Frisvad J.C."/>
            <person name="Nielsen K.F."/>
            <person name="Lyhne E.K."/>
            <person name="Kogle M.E."/>
            <person name="Kuo A."/>
            <person name="Riley R."/>
            <person name="Clum A."/>
            <person name="Nolan M."/>
            <person name="Lipzen A."/>
            <person name="Salamov A."/>
            <person name="Henrissat B."/>
            <person name="Wiebenga A."/>
            <person name="De vries R.P."/>
            <person name="Grigoriev I.V."/>
            <person name="Mortensen U.H."/>
            <person name="Andersen M.R."/>
            <person name="Baker S.E."/>
        </authorList>
    </citation>
    <scope>NUCLEOTIDE SEQUENCE [LARGE SCALE GENOMIC DNA]</scope>
    <source>
        <strain evidence="12 13">CBS 707.79</strain>
    </source>
</reference>
<dbReference type="InterPro" id="IPR000399">
    <property type="entry name" value="TPP-bd_CS"/>
</dbReference>
<evidence type="ECO:0000256" key="7">
    <source>
        <dbReference type="ARBA" id="ARBA00023304"/>
    </source>
</evidence>
<keyword evidence="8" id="KW-0479">Metal-binding</keyword>
<name>A0A319EBT7_9EURO</name>
<dbReference type="EMBL" id="KZ826081">
    <property type="protein sequence ID" value="PYH88572.1"/>
    <property type="molecule type" value="Genomic_DNA"/>
</dbReference>
<dbReference type="SUPFAM" id="SSF52518">
    <property type="entry name" value="Thiamin diphosphate-binding fold (THDP-binding)"/>
    <property type="match status" value="2"/>
</dbReference>
<evidence type="ECO:0000313" key="12">
    <source>
        <dbReference type="EMBL" id="PYH88572.1"/>
    </source>
</evidence>
<dbReference type="SUPFAM" id="SSF52467">
    <property type="entry name" value="DHS-like NAD/FAD-binding domain"/>
    <property type="match status" value="1"/>
</dbReference>
<dbReference type="AlphaFoldDB" id="A0A319EBT7"/>
<comment type="similarity">
    <text evidence="3 8">Belongs to the TPP enzyme family.</text>
</comment>
<feature type="domain" description="Thiamine pyrophosphate enzyme TPP-binding" evidence="10">
    <location>
        <begin position="413"/>
        <end position="560"/>
    </location>
</feature>
<evidence type="ECO:0000256" key="1">
    <source>
        <dbReference type="ARBA" id="ARBA00004974"/>
    </source>
</evidence>
<dbReference type="Pfam" id="PF00205">
    <property type="entry name" value="TPP_enzyme_M"/>
    <property type="match status" value="1"/>
</dbReference>
<dbReference type="InterPro" id="IPR029061">
    <property type="entry name" value="THDP-binding"/>
</dbReference>
<sequence>MTIIAKASEVTGGEFVCRELVRREVKYLFGICGGAVLPIFDALNDEKALHFILAHHEQSAGHMAEGYARVSGKPGVVLVTSGPGTSNIATPLLDARLDGIPMVAICGQVATSVQGTGAFQWIDSLALARCCTKWCGMPQQVKELPGCIATAFHMATHGRPGPTMVIVPRDVASARFTPSEMDLVGDSSPVPQCPGDMDVSTPLNEVVRRIQLAEKPVIIAGNGVVCTANGSDLLRKLSKVASIPVTTTLLGMGAVDELDPLALGMLGTYGTVPANLAVQNADLILAVGARLDQRAVAHAAGFGPVARETAARHRRGGIIHFDIDPGNIGKTVEPTIAVIGDLASTLPRLLLLITTTIAPRLKWLRQIQEWKARYPLAFQPPQELPPRLLPQEVITELDVQTQGQKSSTIVTTGVGQHQMWTARHYRWREPLGLISSGGLGTMGYGVPAAIGVKLARPDVTVIDIDGDASLCMTMDAILTAVQHHVEIKIVVLRNEQQGMVEELQMAEVRGRVIHTKQRNADLVKLVESMGGQGRCCSRREELEESVRWVLAAKGIVLLDIVTESSVPMIPKVPANRGLEAIVDSLPAGRK</sequence>
<dbReference type="CDD" id="cd07035">
    <property type="entry name" value="TPP_PYR_POX_like"/>
    <property type="match status" value="1"/>
</dbReference>
<feature type="domain" description="Thiamine pyrophosphate enzyme central" evidence="9">
    <location>
        <begin position="203"/>
        <end position="349"/>
    </location>
</feature>
<comment type="cofactor">
    <cofactor evidence="8">
        <name>Mg(2+)</name>
        <dbReference type="ChEBI" id="CHEBI:18420"/>
    </cofactor>
    <text evidence="8">Binds 1 Mg(2+) ion per subunit.</text>
</comment>
<dbReference type="InterPro" id="IPR045229">
    <property type="entry name" value="TPP_enz"/>
</dbReference>
<evidence type="ECO:0000256" key="5">
    <source>
        <dbReference type="ARBA" id="ARBA00022605"/>
    </source>
</evidence>
<dbReference type="Gene3D" id="3.40.50.970">
    <property type="match status" value="2"/>
</dbReference>
<keyword evidence="8" id="KW-0460">Magnesium</keyword>
<dbReference type="Gene3D" id="3.40.50.1220">
    <property type="entry name" value="TPP-binding domain"/>
    <property type="match status" value="1"/>
</dbReference>
<accession>A0A319EBT7</accession>
<keyword evidence="13" id="KW-1185">Reference proteome</keyword>
<evidence type="ECO:0000256" key="8">
    <source>
        <dbReference type="RuleBase" id="RU003591"/>
    </source>
</evidence>
<feature type="domain" description="Thiamine pyrophosphate enzyme N-terminal TPP-binding" evidence="11">
    <location>
        <begin position="11"/>
        <end position="126"/>
    </location>
</feature>
<keyword evidence="8" id="KW-0808">Transferase</keyword>
<dbReference type="GO" id="GO:0050660">
    <property type="term" value="F:flavin adenine dinucleotide binding"/>
    <property type="evidence" value="ECO:0007669"/>
    <property type="project" value="InterPro"/>
</dbReference>
<keyword evidence="7 8" id="KW-0100">Branched-chain amino acid biosynthesis</keyword>
<comment type="pathway">
    <text evidence="1 8">Amino-acid biosynthesis; L-isoleucine biosynthesis; L-isoleucine from 2-oxobutanoate: step 1/4.</text>
</comment>
<dbReference type="InterPro" id="IPR012846">
    <property type="entry name" value="Acetolactate_synth_lsu"/>
</dbReference>
<keyword evidence="5 8" id="KW-0028">Amino-acid biosynthesis</keyword>
<dbReference type="GO" id="GO:0005948">
    <property type="term" value="C:acetolactate synthase complex"/>
    <property type="evidence" value="ECO:0007669"/>
    <property type="project" value="TreeGrafter"/>
</dbReference>
<dbReference type="EC" id="2.2.1.6" evidence="4 8"/>
<comment type="cofactor">
    <cofactor evidence="8">
        <name>thiamine diphosphate</name>
        <dbReference type="ChEBI" id="CHEBI:58937"/>
    </cofactor>
    <text evidence="8">Binds 1 thiamine pyrophosphate per subunit.</text>
</comment>
<comment type="pathway">
    <text evidence="2 8">Amino-acid biosynthesis; L-valine biosynthesis; L-valine from pyruvate: step 1/4.</text>
</comment>
<organism evidence="12 13">
    <name type="scientific">Aspergillus ellipticus CBS 707.79</name>
    <dbReference type="NCBI Taxonomy" id="1448320"/>
    <lineage>
        <taxon>Eukaryota</taxon>
        <taxon>Fungi</taxon>
        <taxon>Dikarya</taxon>
        <taxon>Ascomycota</taxon>
        <taxon>Pezizomycotina</taxon>
        <taxon>Eurotiomycetes</taxon>
        <taxon>Eurotiomycetidae</taxon>
        <taxon>Eurotiales</taxon>
        <taxon>Aspergillaceae</taxon>
        <taxon>Aspergillus</taxon>
        <taxon>Aspergillus subgen. Circumdati</taxon>
    </lineage>
</organism>
<dbReference type="PROSITE" id="PS00187">
    <property type="entry name" value="TPP_ENZYMES"/>
    <property type="match status" value="1"/>
</dbReference>
<evidence type="ECO:0000256" key="3">
    <source>
        <dbReference type="ARBA" id="ARBA00007812"/>
    </source>
</evidence>
<dbReference type="InterPro" id="IPR012001">
    <property type="entry name" value="Thiamin_PyroP_enz_TPP-bd_dom"/>
</dbReference>
<dbReference type="FunFam" id="3.40.50.970:FF:000007">
    <property type="entry name" value="Acetolactate synthase"/>
    <property type="match status" value="1"/>
</dbReference>
<dbReference type="GO" id="GO:0000287">
    <property type="term" value="F:magnesium ion binding"/>
    <property type="evidence" value="ECO:0007669"/>
    <property type="project" value="UniProtKB-UniRule"/>
</dbReference>
<dbReference type="GO" id="GO:0003984">
    <property type="term" value="F:acetolactate synthase activity"/>
    <property type="evidence" value="ECO:0007669"/>
    <property type="project" value="UniProtKB-EC"/>
</dbReference>
<evidence type="ECO:0000256" key="4">
    <source>
        <dbReference type="ARBA" id="ARBA00013145"/>
    </source>
</evidence>
<dbReference type="InterPro" id="IPR029035">
    <property type="entry name" value="DHS-like_NAD/FAD-binding_dom"/>
</dbReference>
<proteinExistence type="inferred from homology"/>
<dbReference type="InterPro" id="IPR012000">
    <property type="entry name" value="Thiamin_PyroP_enz_cen_dom"/>
</dbReference>
<dbReference type="UniPathway" id="UPA00049">
    <property type="reaction ID" value="UER00059"/>
</dbReference>
<dbReference type="PANTHER" id="PTHR18968">
    <property type="entry name" value="THIAMINE PYROPHOSPHATE ENZYMES"/>
    <property type="match status" value="1"/>
</dbReference>
<keyword evidence="6 8" id="KW-0786">Thiamine pyrophosphate</keyword>
<protein>
    <recommendedName>
        <fullName evidence="4 8">Acetolactate synthase</fullName>
        <ecNumber evidence="4 8">2.2.1.6</ecNumber>
    </recommendedName>
</protein>
<dbReference type="OrthoDB" id="16262at2759"/>
<dbReference type="GO" id="GO:0030976">
    <property type="term" value="F:thiamine pyrophosphate binding"/>
    <property type="evidence" value="ECO:0007669"/>
    <property type="project" value="UniProtKB-UniRule"/>
</dbReference>